<evidence type="ECO:0000313" key="8">
    <source>
        <dbReference type="EMBL" id="KAG0256168.1"/>
    </source>
</evidence>
<dbReference type="OrthoDB" id="654211at2759"/>
<evidence type="ECO:0000256" key="2">
    <source>
        <dbReference type="ARBA" id="ARBA00022737"/>
    </source>
</evidence>
<protein>
    <recommendedName>
        <fullName evidence="7">C2H2-type domain-containing protein</fullName>
    </recommendedName>
</protein>
<dbReference type="InterPro" id="IPR050329">
    <property type="entry name" value="GLI_C2H2-zinc-finger"/>
</dbReference>
<dbReference type="GO" id="GO:0045944">
    <property type="term" value="P:positive regulation of transcription by RNA polymerase II"/>
    <property type="evidence" value="ECO:0007669"/>
    <property type="project" value="UniProtKB-ARBA"/>
</dbReference>
<gene>
    <name evidence="8" type="ORF">DFQ27_005864</name>
</gene>
<name>A0A9P6PZ46_9FUNG</name>
<dbReference type="InterPro" id="IPR036236">
    <property type="entry name" value="Znf_C2H2_sf"/>
</dbReference>
<feature type="region of interest" description="Disordered" evidence="6">
    <location>
        <begin position="151"/>
        <end position="242"/>
    </location>
</feature>
<evidence type="ECO:0000313" key="9">
    <source>
        <dbReference type="Proteomes" id="UP000807716"/>
    </source>
</evidence>
<dbReference type="GO" id="GO:0000978">
    <property type="term" value="F:RNA polymerase II cis-regulatory region sequence-specific DNA binding"/>
    <property type="evidence" value="ECO:0007669"/>
    <property type="project" value="TreeGrafter"/>
</dbReference>
<dbReference type="PANTHER" id="PTHR19818:SF139">
    <property type="entry name" value="PAIR-RULE PROTEIN ODD-PAIRED"/>
    <property type="match status" value="1"/>
</dbReference>
<feature type="region of interest" description="Disordered" evidence="6">
    <location>
        <begin position="1"/>
        <end position="108"/>
    </location>
</feature>
<feature type="compositionally biased region" description="Polar residues" evidence="6">
    <location>
        <begin position="262"/>
        <end position="275"/>
    </location>
</feature>
<feature type="region of interest" description="Disordered" evidence="6">
    <location>
        <begin position="260"/>
        <end position="318"/>
    </location>
</feature>
<evidence type="ECO:0000256" key="4">
    <source>
        <dbReference type="ARBA" id="ARBA00022833"/>
    </source>
</evidence>
<dbReference type="SUPFAM" id="SSF57667">
    <property type="entry name" value="beta-beta-alpha zinc fingers"/>
    <property type="match status" value="1"/>
</dbReference>
<dbReference type="PROSITE" id="PS00028">
    <property type="entry name" value="ZINC_FINGER_C2H2_1"/>
    <property type="match status" value="1"/>
</dbReference>
<keyword evidence="2" id="KW-0677">Repeat</keyword>
<accession>A0A9P6PZ46</accession>
<keyword evidence="1" id="KW-0479">Metal-binding</keyword>
<feature type="domain" description="C2H2-type" evidence="7">
    <location>
        <begin position="108"/>
        <end position="137"/>
    </location>
</feature>
<feature type="compositionally biased region" description="Low complexity" evidence="6">
    <location>
        <begin position="293"/>
        <end position="304"/>
    </location>
</feature>
<dbReference type="SMART" id="SM00355">
    <property type="entry name" value="ZnF_C2H2"/>
    <property type="match status" value="1"/>
</dbReference>
<comment type="caution">
    <text evidence="8">The sequence shown here is derived from an EMBL/GenBank/DDBJ whole genome shotgun (WGS) entry which is preliminary data.</text>
</comment>
<evidence type="ECO:0000256" key="6">
    <source>
        <dbReference type="SAM" id="MobiDB-lite"/>
    </source>
</evidence>
<evidence type="ECO:0000259" key="7">
    <source>
        <dbReference type="PROSITE" id="PS50157"/>
    </source>
</evidence>
<reference evidence="8" key="1">
    <citation type="journal article" date="2020" name="Fungal Divers.">
        <title>Resolving the Mortierellaceae phylogeny through synthesis of multi-gene phylogenetics and phylogenomics.</title>
        <authorList>
            <person name="Vandepol N."/>
            <person name="Liber J."/>
            <person name="Desiro A."/>
            <person name="Na H."/>
            <person name="Kennedy M."/>
            <person name="Barry K."/>
            <person name="Grigoriev I.V."/>
            <person name="Miller A.N."/>
            <person name="O'Donnell K."/>
            <person name="Stajich J.E."/>
            <person name="Bonito G."/>
        </authorList>
    </citation>
    <scope>NUCLEOTIDE SEQUENCE</scope>
    <source>
        <strain evidence="8">BC1065</strain>
    </source>
</reference>
<feature type="compositionally biased region" description="Basic residues" evidence="6">
    <location>
        <begin position="7"/>
        <end position="16"/>
    </location>
</feature>
<dbReference type="Gene3D" id="3.30.160.60">
    <property type="entry name" value="Classic Zinc Finger"/>
    <property type="match status" value="1"/>
</dbReference>
<dbReference type="AlphaFoldDB" id="A0A9P6PZ46"/>
<dbReference type="EMBL" id="JAAAJB010000422">
    <property type="protein sequence ID" value="KAG0256168.1"/>
    <property type="molecule type" value="Genomic_DNA"/>
</dbReference>
<evidence type="ECO:0000256" key="1">
    <source>
        <dbReference type="ARBA" id="ARBA00022723"/>
    </source>
</evidence>
<dbReference type="InterPro" id="IPR013087">
    <property type="entry name" value="Znf_C2H2_type"/>
</dbReference>
<evidence type="ECO:0000256" key="3">
    <source>
        <dbReference type="ARBA" id="ARBA00022771"/>
    </source>
</evidence>
<organism evidence="8 9">
    <name type="scientific">Actinomortierella ambigua</name>
    <dbReference type="NCBI Taxonomy" id="1343610"/>
    <lineage>
        <taxon>Eukaryota</taxon>
        <taxon>Fungi</taxon>
        <taxon>Fungi incertae sedis</taxon>
        <taxon>Mucoromycota</taxon>
        <taxon>Mortierellomycotina</taxon>
        <taxon>Mortierellomycetes</taxon>
        <taxon>Mortierellales</taxon>
        <taxon>Mortierellaceae</taxon>
        <taxon>Actinomortierella</taxon>
    </lineage>
</organism>
<dbReference type="Proteomes" id="UP000807716">
    <property type="component" value="Unassembled WGS sequence"/>
</dbReference>
<dbReference type="GO" id="GO:0005634">
    <property type="term" value="C:nucleus"/>
    <property type="evidence" value="ECO:0007669"/>
    <property type="project" value="UniProtKB-ARBA"/>
</dbReference>
<dbReference type="PANTHER" id="PTHR19818">
    <property type="entry name" value="ZINC FINGER PROTEIN ZIC AND GLI"/>
    <property type="match status" value="1"/>
</dbReference>
<feature type="region of interest" description="Disordered" evidence="6">
    <location>
        <begin position="333"/>
        <end position="361"/>
    </location>
</feature>
<evidence type="ECO:0000256" key="5">
    <source>
        <dbReference type="PROSITE-ProRule" id="PRU00042"/>
    </source>
</evidence>
<dbReference type="GO" id="GO:0000981">
    <property type="term" value="F:DNA-binding transcription factor activity, RNA polymerase II-specific"/>
    <property type="evidence" value="ECO:0007669"/>
    <property type="project" value="TreeGrafter"/>
</dbReference>
<feature type="compositionally biased region" description="Basic and acidic residues" evidence="6">
    <location>
        <begin position="159"/>
        <end position="187"/>
    </location>
</feature>
<keyword evidence="4" id="KW-0862">Zinc</keyword>
<proteinExistence type="predicted"/>
<feature type="compositionally biased region" description="Polar residues" evidence="6">
    <location>
        <begin position="47"/>
        <end position="62"/>
    </location>
</feature>
<sequence length="361" mass="39709">MEDVTRWKKRQRRTKKPVSNQDDAKSNDDDDNGGDGSYGDAGDISDLHSTPLSGTGTKQQQGAEKVEASGEEGPMPASAANGEVAPPLSSSKAKKSSPKDDHFGTLSYRCSWPRCGKEFTVASRLTTHYRIHSGKPPYLCGYKDCQKAFHTQPQYSKRPRQDSVSNDKSELSRRQDVSVNEYQRREGAPTGPSTSRGGANGRHSRQTSGIEGYMLPTRDINVNSGRQTPTNTKMEEDDDEETRLTKEVALAMTTFSERAMVQQHQEPYGQESSLPTPVYEYPPRLEANGGSNPAPQHQAHQQPPAREHPITNKIQGDTADPIGRIISSMVPATISSPIPRPHSSRLLKEGQIHPTNVLCHP</sequence>
<feature type="compositionally biased region" description="Polar residues" evidence="6">
    <location>
        <begin position="220"/>
        <end position="232"/>
    </location>
</feature>
<keyword evidence="3 5" id="KW-0863">Zinc-finger</keyword>
<keyword evidence="9" id="KW-1185">Reference proteome</keyword>
<dbReference type="PROSITE" id="PS50157">
    <property type="entry name" value="ZINC_FINGER_C2H2_2"/>
    <property type="match status" value="1"/>
</dbReference>
<dbReference type="GO" id="GO:0008270">
    <property type="term" value="F:zinc ion binding"/>
    <property type="evidence" value="ECO:0007669"/>
    <property type="project" value="UniProtKB-KW"/>
</dbReference>